<name>A0ABT1GQP9_9BURK</name>
<protein>
    <submittedName>
        <fullName evidence="1">Uncharacterized protein</fullName>
    </submittedName>
</protein>
<reference evidence="1" key="1">
    <citation type="submission" date="2022-03" db="EMBL/GenBank/DDBJ databases">
        <title>Genome Encyclopedia of Bacteria and Archaea VI: Functional Genomics of Type Strains.</title>
        <authorList>
            <person name="Whitman W."/>
        </authorList>
    </citation>
    <scope>NUCLEOTIDE SEQUENCE</scope>
    <source>
        <strain evidence="1">HSC-15S17</strain>
    </source>
</reference>
<sequence>MKKIENHSTMASTVTQCPRQADTDHVWQVRPLTIKEYSKRMLKTSCEYFCAERRCEVISSIN</sequence>
<gene>
    <name evidence="1" type="ORF">L1274_005059</name>
</gene>
<dbReference type="EMBL" id="JALJZU010000011">
    <property type="protein sequence ID" value="MCP2011310.1"/>
    <property type="molecule type" value="Genomic_DNA"/>
</dbReference>
<evidence type="ECO:0000313" key="2">
    <source>
        <dbReference type="Proteomes" id="UP001162889"/>
    </source>
</evidence>
<keyword evidence="2" id="KW-1185">Reference proteome</keyword>
<dbReference type="Proteomes" id="UP001162889">
    <property type="component" value="Unassembled WGS sequence"/>
</dbReference>
<accession>A0ABT1GQP9</accession>
<comment type="caution">
    <text evidence="1">The sequence shown here is derived from an EMBL/GenBank/DDBJ whole genome shotgun (WGS) entry which is preliminary data.</text>
</comment>
<evidence type="ECO:0000313" key="1">
    <source>
        <dbReference type="EMBL" id="MCP2011310.1"/>
    </source>
</evidence>
<proteinExistence type="predicted"/>
<organism evidence="1 2">
    <name type="scientific">Duganella violaceipulchra</name>
    <dbReference type="NCBI Taxonomy" id="2849652"/>
    <lineage>
        <taxon>Bacteria</taxon>
        <taxon>Pseudomonadati</taxon>
        <taxon>Pseudomonadota</taxon>
        <taxon>Betaproteobacteria</taxon>
        <taxon>Burkholderiales</taxon>
        <taxon>Oxalobacteraceae</taxon>
        <taxon>Telluria group</taxon>
        <taxon>Duganella</taxon>
    </lineage>
</organism>